<feature type="signal peptide" evidence="6">
    <location>
        <begin position="1"/>
        <end position="20"/>
    </location>
</feature>
<reference evidence="8" key="1">
    <citation type="journal article" date="2019" name="Int. J. Syst. Evol. Microbiol.">
        <title>The Global Catalogue of Microorganisms (GCM) 10K type strain sequencing project: providing services to taxonomists for standard genome sequencing and annotation.</title>
        <authorList>
            <consortium name="The Broad Institute Genomics Platform"/>
            <consortium name="The Broad Institute Genome Sequencing Center for Infectious Disease"/>
            <person name="Wu L."/>
            <person name="Ma J."/>
        </authorList>
    </citation>
    <scope>NUCLEOTIDE SEQUENCE [LARGE SCALE GENOMIC DNA]</scope>
    <source>
        <strain evidence="8">NBRC 111980</strain>
    </source>
</reference>
<keyword evidence="4 6" id="KW-0732">Signal</keyword>
<evidence type="ECO:0000256" key="5">
    <source>
        <dbReference type="ARBA" id="ARBA00023143"/>
    </source>
</evidence>
<comment type="subcellular location">
    <subcellularLocation>
        <location evidence="2 6">Bacterial flagellum basal body</location>
    </subcellularLocation>
</comment>
<evidence type="ECO:0000313" key="8">
    <source>
        <dbReference type="Proteomes" id="UP001156670"/>
    </source>
</evidence>
<keyword evidence="7" id="KW-0969">Cilium</keyword>
<evidence type="ECO:0000256" key="2">
    <source>
        <dbReference type="ARBA" id="ARBA00004117"/>
    </source>
</evidence>
<comment type="subunit">
    <text evidence="6">The basal body constitutes a major portion of the flagellar organelle and consists of four rings (L,P,S, and M) mounted on a central rod.</text>
</comment>
<proteinExistence type="inferred from homology"/>
<dbReference type="InterPro" id="IPR001782">
    <property type="entry name" value="Flag_FlgI"/>
</dbReference>
<accession>A0ABQ5XM43</accession>
<organism evidence="7 8">
    <name type="scientific">Dyella acidisoli</name>
    <dbReference type="NCBI Taxonomy" id="1867834"/>
    <lineage>
        <taxon>Bacteria</taxon>
        <taxon>Pseudomonadati</taxon>
        <taxon>Pseudomonadota</taxon>
        <taxon>Gammaproteobacteria</taxon>
        <taxon>Lysobacterales</taxon>
        <taxon>Rhodanobacteraceae</taxon>
        <taxon>Dyella</taxon>
    </lineage>
</organism>
<comment type="function">
    <text evidence="1 6">Assembles around the rod to form the L-ring and probably protects the motor/basal body from shearing forces during rotation.</text>
</comment>
<sequence length="371" mass="38692" precursor="true">MKRLLAVLLLALSVSSVGLAAGYSVRLKEIARVEGVRDNALVGYGLVIGLAGTGDSNKNRLTVQSVANTLSHFGVNINPDDLNSRNVAAVMVTATLPAFAESGQKLDISVSSLGDARSLSGGILLLTPLNGPDGKLYALAQGALSVGGYEVRAFGSLDQKNHPTVGRVPDGATVEREAPLGLGENGRTLDVVLYQPDFTTAERIAESLRRNAGVTAEAEHAGKVRITFAAPPSDLVQTISMIENVPVTPDQIARVVVNERTGTVVSGGDVRLGAVTISQGDLRIQVQTDYLVSQPEGVLVRPSPSIGTAVVPQANINVTDPEARLVSIPNGATVSDLIAALRAIHLSTRDVITILQSIKDAGALRGELVIQ</sequence>
<keyword evidence="5 6" id="KW-0975">Bacterial flagellum</keyword>
<dbReference type="PANTHER" id="PTHR30381:SF0">
    <property type="entry name" value="FLAGELLAR P-RING PROTEIN"/>
    <property type="match status" value="1"/>
</dbReference>
<keyword evidence="7" id="KW-0966">Cell projection</keyword>
<dbReference type="NCBIfam" id="NF003676">
    <property type="entry name" value="PRK05303.1"/>
    <property type="match status" value="1"/>
</dbReference>
<dbReference type="Pfam" id="PF02119">
    <property type="entry name" value="FlgI"/>
    <property type="match status" value="1"/>
</dbReference>
<gene>
    <name evidence="7" type="primary">flgI_1</name>
    <name evidence="6" type="synonym">flgI</name>
    <name evidence="7" type="ORF">GCM10007901_17070</name>
</gene>
<dbReference type="PRINTS" id="PR01010">
    <property type="entry name" value="FLGPRINGFLGI"/>
</dbReference>
<evidence type="ECO:0000256" key="1">
    <source>
        <dbReference type="ARBA" id="ARBA00002591"/>
    </source>
</evidence>
<dbReference type="Proteomes" id="UP001156670">
    <property type="component" value="Unassembled WGS sequence"/>
</dbReference>
<keyword evidence="7" id="KW-0282">Flagellum</keyword>
<dbReference type="RefSeq" id="WP_284320498.1">
    <property type="nucleotide sequence ID" value="NZ_BSOB01000011.1"/>
</dbReference>
<dbReference type="PANTHER" id="PTHR30381">
    <property type="entry name" value="FLAGELLAR P-RING PERIPLASMIC PROTEIN FLGI"/>
    <property type="match status" value="1"/>
</dbReference>
<dbReference type="EMBL" id="BSOB01000011">
    <property type="protein sequence ID" value="GLQ92756.1"/>
    <property type="molecule type" value="Genomic_DNA"/>
</dbReference>
<dbReference type="HAMAP" id="MF_00416">
    <property type="entry name" value="FlgI"/>
    <property type="match status" value="1"/>
</dbReference>
<evidence type="ECO:0000313" key="7">
    <source>
        <dbReference type="EMBL" id="GLQ92756.1"/>
    </source>
</evidence>
<comment type="similarity">
    <text evidence="3 6">Belongs to the FlgI family.</text>
</comment>
<evidence type="ECO:0000256" key="6">
    <source>
        <dbReference type="HAMAP-Rule" id="MF_00416"/>
    </source>
</evidence>
<evidence type="ECO:0000256" key="3">
    <source>
        <dbReference type="ARBA" id="ARBA00008994"/>
    </source>
</evidence>
<name>A0ABQ5XM43_9GAMM</name>
<evidence type="ECO:0000256" key="4">
    <source>
        <dbReference type="ARBA" id="ARBA00022729"/>
    </source>
</evidence>
<keyword evidence="8" id="KW-1185">Reference proteome</keyword>
<protein>
    <recommendedName>
        <fullName evidence="6">Flagellar P-ring protein</fullName>
    </recommendedName>
    <alternativeName>
        <fullName evidence="6">Basal body P-ring protein</fullName>
    </alternativeName>
</protein>
<comment type="caution">
    <text evidence="7">The sequence shown here is derived from an EMBL/GenBank/DDBJ whole genome shotgun (WGS) entry which is preliminary data.</text>
</comment>
<feature type="chain" id="PRO_5044899408" description="Flagellar P-ring protein" evidence="6">
    <location>
        <begin position="21"/>
        <end position="371"/>
    </location>
</feature>